<sequence>MDFEAVVHIVLPLVTGQGARGEWRKQEVVFELPGEFSRKVCVGFWNDKAPDAGSLRIGDRVAVTANVESRERNGRWYTEVRGWKMSRIEMQPIIGGRPQQQYGGQYEQGGGGYGQQQGGGYGQPQGGGYGYNQQQGYGGQPQGYGYGQPTQPQGGQGGYQPQVEPAPADDLPF</sequence>
<dbReference type="InterPro" id="IPR021474">
    <property type="entry name" value="DUF3127"/>
</dbReference>
<feature type="compositionally biased region" description="Gly residues" evidence="1">
    <location>
        <begin position="106"/>
        <end position="146"/>
    </location>
</feature>
<evidence type="ECO:0000313" key="2">
    <source>
        <dbReference type="EMBL" id="CDN31308.1"/>
    </source>
</evidence>
<name>A0A060RC04_9BACT</name>
<evidence type="ECO:0000313" key="3">
    <source>
        <dbReference type="Proteomes" id="UP000027616"/>
    </source>
</evidence>
<protein>
    <submittedName>
        <fullName evidence="2">Single-stranded DNA-binding protein</fullName>
    </submittedName>
</protein>
<feature type="region of interest" description="Disordered" evidence="1">
    <location>
        <begin position="96"/>
        <end position="173"/>
    </location>
</feature>
<dbReference type="STRING" id="1433126.BN938_1214"/>
<dbReference type="eggNOG" id="ENOG5032SXV">
    <property type="taxonomic scope" value="Bacteria"/>
</dbReference>
<keyword evidence="3" id="KW-1185">Reference proteome</keyword>
<dbReference type="GO" id="GO:0003677">
    <property type="term" value="F:DNA binding"/>
    <property type="evidence" value="ECO:0007669"/>
    <property type="project" value="UniProtKB-KW"/>
</dbReference>
<evidence type="ECO:0000256" key="1">
    <source>
        <dbReference type="SAM" id="MobiDB-lite"/>
    </source>
</evidence>
<reference evidence="2 3" key="1">
    <citation type="journal article" date="2015" name="Genome Announc.">
        <title>Complete Genome Sequence of the Novel Leech Symbiont Mucinivorans hirudinis M3T.</title>
        <authorList>
            <person name="Nelson M.C."/>
            <person name="Bomar L."/>
            <person name="Graf J."/>
        </authorList>
    </citation>
    <scope>NUCLEOTIDE SEQUENCE [LARGE SCALE GENOMIC DNA]</scope>
    <source>
        <strain evidence="3">M3</strain>
    </source>
</reference>
<keyword evidence="2" id="KW-0238">DNA-binding</keyword>
<dbReference type="KEGG" id="rbc:BN938_1214"/>
<gene>
    <name evidence="2" type="ORF">BN938_1214</name>
</gene>
<dbReference type="Proteomes" id="UP000027616">
    <property type="component" value="Chromosome I"/>
</dbReference>
<accession>A0A060RC04</accession>
<dbReference type="EMBL" id="HG934468">
    <property type="protein sequence ID" value="CDN31308.1"/>
    <property type="molecule type" value="Genomic_DNA"/>
</dbReference>
<proteinExistence type="predicted"/>
<dbReference type="Pfam" id="PF11325">
    <property type="entry name" value="DUF3127"/>
    <property type="match status" value="1"/>
</dbReference>
<feature type="compositionally biased region" description="Low complexity" evidence="1">
    <location>
        <begin position="96"/>
        <end position="105"/>
    </location>
</feature>
<dbReference type="AlphaFoldDB" id="A0A060RC04"/>
<organism evidence="2 3">
    <name type="scientific">Mucinivorans hirudinis</name>
    <dbReference type="NCBI Taxonomy" id="1433126"/>
    <lineage>
        <taxon>Bacteria</taxon>
        <taxon>Pseudomonadati</taxon>
        <taxon>Bacteroidota</taxon>
        <taxon>Bacteroidia</taxon>
        <taxon>Bacteroidales</taxon>
        <taxon>Rikenellaceae</taxon>
        <taxon>Mucinivorans</taxon>
    </lineage>
</organism>
<dbReference type="HOGENOM" id="CLU_109792_1_0_10"/>